<feature type="compositionally biased region" description="Polar residues" evidence="1">
    <location>
        <begin position="242"/>
        <end position="256"/>
    </location>
</feature>
<dbReference type="AlphaFoldDB" id="A0A6A5KUI7"/>
<dbReference type="OrthoDB" id="21513at2759"/>
<proteinExistence type="predicted"/>
<evidence type="ECO:0000313" key="2">
    <source>
        <dbReference type="EMBL" id="KAF1838184.1"/>
    </source>
</evidence>
<evidence type="ECO:0000256" key="1">
    <source>
        <dbReference type="SAM" id="MobiDB-lite"/>
    </source>
</evidence>
<reference evidence="2" key="1">
    <citation type="submission" date="2020-01" db="EMBL/GenBank/DDBJ databases">
        <authorList>
            <consortium name="DOE Joint Genome Institute"/>
            <person name="Haridas S."/>
            <person name="Albert R."/>
            <person name="Binder M."/>
            <person name="Bloem J."/>
            <person name="Labutti K."/>
            <person name="Salamov A."/>
            <person name="Andreopoulos B."/>
            <person name="Baker S.E."/>
            <person name="Barry K."/>
            <person name="Bills G."/>
            <person name="Bluhm B.H."/>
            <person name="Cannon C."/>
            <person name="Castanera R."/>
            <person name="Culley D.E."/>
            <person name="Daum C."/>
            <person name="Ezra D."/>
            <person name="Gonzalez J.B."/>
            <person name="Henrissat B."/>
            <person name="Kuo A."/>
            <person name="Liang C."/>
            <person name="Lipzen A."/>
            <person name="Lutzoni F."/>
            <person name="Magnuson J."/>
            <person name="Mondo S."/>
            <person name="Nolan M."/>
            <person name="Ohm R."/>
            <person name="Pangilinan J."/>
            <person name="Park H.-J."/>
            <person name="Ramirez L."/>
            <person name="Alfaro M."/>
            <person name="Sun H."/>
            <person name="Tritt A."/>
            <person name="Yoshinaga Y."/>
            <person name="Zwiers L.-H."/>
            <person name="Turgeon B.G."/>
            <person name="Goodwin S.B."/>
            <person name="Spatafora J.W."/>
            <person name="Crous P.W."/>
            <person name="Grigoriev I.V."/>
        </authorList>
    </citation>
    <scope>NUCLEOTIDE SEQUENCE</scope>
    <source>
        <strain evidence="2">P77</strain>
    </source>
</reference>
<accession>A0A6A5KUI7</accession>
<protein>
    <recommendedName>
        <fullName evidence="4">Elongin-A</fullName>
    </recommendedName>
</protein>
<name>A0A6A5KUI7_9PLEO</name>
<dbReference type="GO" id="GO:0006368">
    <property type="term" value="P:transcription elongation by RNA polymerase II"/>
    <property type="evidence" value="ECO:0007669"/>
    <property type="project" value="InterPro"/>
</dbReference>
<evidence type="ECO:0008006" key="4">
    <source>
        <dbReference type="Google" id="ProtNLM"/>
    </source>
</evidence>
<dbReference type="PANTHER" id="PTHR15141:SF76">
    <property type="entry name" value="TRANSCRIPTION ELONGATION FACTOR B POLYPEPTIDE 3"/>
    <property type="match status" value="1"/>
</dbReference>
<dbReference type="GO" id="GO:0070449">
    <property type="term" value="C:elongin complex"/>
    <property type="evidence" value="ECO:0007669"/>
    <property type="project" value="InterPro"/>
</dbReference>
<dbReference type="Gene3D" id="6.10.250.3180">
    <property type="match status" value="1"/>
</dbReference>
<gene>
    <name evidence="2" type="ORF">BDW02DRAFT_565218</name>
</gene>
<dbReference type="InterPro" id="IPR051870">
    <property type="entry name" value="Elongin-A_domain"/>
</dbReference>
<keyword evidence="3" id="KW-1185">Reference proteome</keyword>
<evidence type="ECO:0000313" key="3">
    <source>
        <dbReference type="Proteomes" id="UP000800040"/>
    </source>
</evidence>
<sequence length="305" mass="34442">MPVPTLFELARQRLIKNIDLLNDIGDLPYSFLESIIRFVQNPSQLQELEKNCPQLVGETGEIWLKFIKRDIPNWDKKPHEPRDPRNWGKVYRKLKKEAELEKQADEDALKQKMRALQQDRAQNKTLIVDSKLGYGAGSSRLFTGRTTTSWGQPSGAPAKTGKVALDKLKRGMFDRNRERPKASHIPAHILAQRKTTIAQAPARMVRMAQNEAPRNEPPRPMVVSKQASASVAKKPEPVPSASRPQITHRPTLQQGNAHPPRASLPAGRQFTAPRLKAPTGESTAAPAPKRKREEYSMFQPKKRRV</sequence>
<dbReference type="EMBL" id="ML975254">
    <property type="protein sequence ID" value="KAF1838184.1"/>
    <property type="molecule type" value="Genomic_DNA"/>
</dbReference>
<organism evidence="2 3">
    <name type="scientific">Decorospora gaudefroyi</name>
    <dbReference type="NCBI Taxonomy" id="184978"/>
    <lineage>
        <taxon>Eukaryota</taxon>
        <taxon>Fungi</taxon>
        <taxon>Dikarya</taxon>
        <taxon>Ascomycota</taxon>
        <taxon>Pezizomycotina</taxon>
        <taxon>Dothideomycetes</taxon>
        <taxon>Pleosporomycetidae</taxon>
        <taxon>Pleosporales</taxon>
        <taxon>Pleosporineae</taxon>
        <taxon>Pleosporaceae</taxon>
        <taxon>Decorospora</taxon>
    </lineage>
</organism>
<dbReference type="PANTHER" id="PTHR15141">
    <property type="entry name" value="TRANSCRIPTION ELONGATION FACTOR B POLYPEPTIDE 3"/>
    <property type="match status" value="1"/>
</dbReference>
<dbReference type="Proteomes" id="UP000800040">
    <property type="component" value="Unassembled WGS sequence"/>
</dbReference>
<dbReference type="InterPro" id="IPR010684">
    <property type="entry name" value="RNA_pol_II_trans_fac_SIII_A"/>
</dbReference>
<dbReference type="Pfam" id="PF06881">
    <property type="entry name" value="Elongin_A"/>
    <property type="match status" value="1"/>
</dbReference>
<feature type="region of interest" description="Disordered" evidence="1">
    <location>
        <begin position="210"/>
        <end position="305"/>
    </location>
</feature>